<evidence type="ECO:0000313" key="2">
    <source>
        <dbReference type="Proteomes" id="UP001457282"/>
    </source>
</evidence>
<reference evidence="1 2" key="1">
    <citation type="journal article" date="2023" name="G3 (Bethesda)">
        <title>A chromosome-length genome assembly and annotation of blackberry (Rubus argutus, cv. 'Hillquist').</title>
        <authorList>
            <person name="Bruna T."/>
            <person name="Aryal R."/>
            <person name="Dudchenko O."/>
            <person name="Sargent D.J."/>
            <person name="Mead D."/>
            <person name="Buti M."/>
            <person name="Cavallini A."/>
            <person name="Hytonen T."/>
            <person name="Andres J."/>
            <person name="Pham M."/>
            <person name="Weisz D."/>
            <person name="Mascagni F."/>
            <person name="Usai G."/>
            <person name="Natali L."/>
            <person name="Bassil N."/>
            <person name="Fernandez G.E."/>
            <person name="Lomsadze A."/>
            <person name="Armour M."/>
            <person name="Olukolu B."/>
            <person name="Poorten T."/>
            <person name="Britton C."/>
            <person name="Davik J."/>
            <person name="Ashrafi H."/>
            <person name="Aiden E.L."/>
            <person name="Borodovsky M."/>
            <person name="Worthington M."/>
        </authorList>
    </citation>
    <scope>NUCLEOTIDE SEQUENCE [LARGE SCALE GENOMIC DNA]</scope>
    <source>
        <strain evidence="1">PI 553951</strain>
    </source>
</reference>
<dbReference type="GO" id="GO:0003723">
    <property type="term" value="F:RNA binding"/>
    <property type="evidence" value="ECO:0007669"/>
    <property type="project" value="InterPro"/>
</dbReference>
<dbReference type="InterPro" id="IPR024166">
    <property type="entry name" value="rRNA_assembly_KRR1"/>
</dbReference>
<organism evidence="1 2">
    <name type="scientific">Rubus argutus</name>
    <name type="common">Southern blackberry</name>
    <dbReference type="NCBI Taxonomy" id="59490"/>
    <lineage>
        <taxon>Eukaryota</taxon>
        <taxon>Viridiplantae</taxon>
        <taxon>Streptophyta</taxon>
        <taxon>Embryophyta</taxon>
        <taxon>Tracheophyta</taxon>
        <taxon>Spermatophyta</taxon>
        <taxon>Magnoliopsida</taxon>
        <taxon>eudicotyledons</taxon>
        <taxon>Gunneridae</taxon>
        <taxon>Pentapetalae</taxon>
        <taxon>rosids</taxon>
        <taxon>fabids</taxon>
        <taxon>Rosales</taxon>
        <taxon>Rosaceae</taxon>
        <taxon>Rosoideae</taxon>
        <taxon>Rosoideae incertae sedis</taxon>
        <taxon>Rubus</taxon>
    </lineage>
</organism>
<dbReference type="PANTHER" id="PTHR12581">
    <property type="entry name" value="HIV-1 REV BINDING PROTEIN 2, 3"/>
    <property type="match status" value="1"/>
</dbReference>
<dbReference type="InterPro" id="IPR036612">
    <property type="entry name" value="KH_dom_type_1_sf"/>
</dbReference>
<sequence length="217" mass="24078">MDGVEDQNHLNSPKVQLQLDACEVISFGRHLPRVKGITSALSNAMPMLRSALESFGMSCEYVGLKHFLRFSTTSKFDPDNPHDVITKCRVLLQLLAMNIAPSRAIPVLYGRRCDIIHIGPQKNGLCAIFGINPGQFHQRRKLLTAPALDELETLTSSEIIVGEAIVVSLGDSVQALNKIRKAVEGCIVLNLPLQLLIDHKYQDHYDHQESRGIAFVN</sequence>
<comment type="caution">
    <text evidence="1">The sequence shown here is derived from an EMBL/GenBank/DDBJ whole genome shotgun (WGS) entry which is preliminary data.</text>
</comment>
<gene>
    <name evidence="1" type="ORF">M0R45_005635</name>
</gene>
<proteinExistence type="predicted"/>
<dbReference type="PANTHER" id="PTHR12581:SF0">
    <property type="entry name" value="KRR1 SMALL SUBUNIT PROCESSOME COMPONENT HOMOLOG"/>
    <property type="match status" value="1"/>
</dbReference>
<dbReference type="Gene3D" id="3.30.1370.10">
    <property type="entry name" value="K Homology domain, type 1"/>
    <property type="match status" value="2"/>
</dbReference>
<evidence type="ECO:0000313" key="1">
    <source>
        <dbReference type="EMBL" id="KAK9950133.1"/>
    </source>
</evidence>
<dbReference type="AlphaFoldDB" id="A0AAW1YN84"/>
<dbReference type="Proteomes" id="UP001457282">
    <property type="component" value="Unassembled WGS sequence"/>
</dbReference>
<keyword evidence="2" id="KW-1185">Reference proteome</keyword>
<dbReference type="EMBL" id="JBEDUW010000001">
    <property type="protein sequence ID" value="KAK9950133.1"/>
    <property type="molecule type" value="Genomic_DNA"/>
</dbReference>
<accession>A0AAW1YN84</accession>
<protein>
    <submittedName>
        <fullName evidence="1">Uncharacterized protein</fullName>
    </submittedName>
</protein>
<dbReference type="GO" id="GO:0032040">
    <property type="term" value="C:small-subunit processome"/>
    <property type="evidence" value="ECO:0007669"/>
    <property type="project" value="TreeGrafter"/>
</dbReference>
<name>A0AAW1YN84_RUBAR</name>